<protein>
    <submittedName>
        <fullName evidence="1">Uncharacterized protein</fullName>
    </submittedName>
</protein>
<dbReference type="Proteomes" id="UP000824120">
    <property type="component" value="Chromosome 12"/>
</dbReference>
<evidence type="ECO:0000313" key="1">
    <source>
        <dbReference type="EMBL" id="KAG5573427.1"/>
    </source>
</evidence>
<name>A0A9J5WCJ8_SOLCO</name>
<dbReference type="AlphaFoldDB" id="A0A9J5WCJ8"/>
<keyword evidence="2" id="KW-1185">Reference proteome</keyword>
<organism evidence="1 2">
    <name type="scientific">Solanum commersonii</name>
    <name type="common">Commerson's wild potato</name>
    <name type="synonym">Commerson's nightshade</name>
    <dbReference type="NCBI Taxonomy" id="4109"/>
    <lineage>
        <taxon>Eukaryota</taxon>
        <taxon>Viridiplantae</taxon>
        <taxon>Streptophyta</taxon>
        <taxon>Embryophyta</taxon>
        <taxon>Tracheophyta</taxon>
        <taxon>Spermatophyta</taxon>
        <taxon>Magnoliopsida</taxon>
        <taxon>eudicotyledons</taxon>
        <taxon>Gunneridae</taxon>
        <taxon>Pentapetalae</taxon>
        <taxon>asterids</taxon>
        <taxon>lamiids</taxon>
        <taxon>Solanales</taxon>
        <taxon>Solanaceae</taxon>
        <taxon>Solanoideae</taxon>
        <taxon>Solaneae</taxon>
        <taxon>Solanum</taxon>
    </lineage>
</organism>
<dbReference type="EMBL" id="JACXVP010000012">
    <property type="protein sequence ID" value="KAG5573427.1"/>
    <property type="molecule type" value="Genomic_DNA"/>
</dbReference>
<dbReference type="OrthoDB" id="1287740at2759"/>
<reference evidence="1 2" key="1">
    <citation type="submission" date="2020-09" db="EMBL/GenBank/DDBJ databases">
        <title>De no assembly of potato wild relative species, Solanum commersonii.</title>
        <authorList>
            <person name="Cho K."/>
        </authorList>
    </citation>
    <scope>NUCLEOTIDE SEQUENCE [LARGE SCALE GENOMIC DNA]</scope>
    <source>
        <strain evidence="1">LZ3.2</strain>
        <tissue evidence="1">Leaf</tissue>
    </source>
</reference>
<comment type="caution">
    <text evidence="1">The sequence shown here is derived from an EMBL/GenBank/DDBJ whole genome shotgun (WGS) entry which is preliminary data.</text>
</comment>
<gene>
    <name evidence="1" type="ORF">H5410_063193</name>
</gene>
<proteinExistence type="predicted"/>
<evidence type="ECO:0000313" key="2">
    <source>
        <dbReference type="Proteomes" id="UP000824120"/>
    </source>
</evidence>
<accession>A0A9J5WCJ8</accession>
<sequence length="129" mass="14975">MLQTLLNSCPLIVSFVLKHCWGLKNIELLNLQKIKSISITAIVEALQWSCHPRRLYLSTIVEMTKRFINYLMAIQIDSRACLATYMDLWHVIVLLSIRIPYNLELIPHRLKVSKQHTELKKMTVTTLAS</sequence>